<dbReference type="AlphaFoldDB" id="A0A3F2ZEG6"/>
<dbReference type="InterPro" id="IPR004117">
    <property type="entry name" value="7tm6_olfct_rcpt"/>
</dbReference>
<evidence type="ECO:0000256" key="8">
    <source>
        <dbReference type="ARBA" id="ARBA00023170"/>
    </source>
</evidence>
<dbReference type="EMBL" id="AJVK01000425">
    <property type="status" value="NOT_ANNOTATED_CDS"/>
    <property type="molecule type" value="Genomic_DNA"/>
</dbReference>
<keyword evidence="8 10" id="KW-0675">Receptor</keyword>
<feature type="transmembrane region" description="Helical" evidence="10">
    <location>
        <begin position="68"/>
        <end position="89"/>
    </location>
</feature>
<dbReference type="GO" id="GO:0004984">
    <property type="term" value="F:olfactory receptor activity"/>
    <property type="evidence" value="ECO:0007669"/>
    <property type="project" value="InterPro"/>
</dbReference>
<name>A0A3F2ZEG6_PHLPP</name>
<feature type="transmembrane region" description="Helical" evidence="10">
    <location>
        <begin position="194"/>
        <end position="211"/>
    </location>
</feature>
<reference evidence="11" key="1">
    <citation type="submission" date="2022-08" db="UniProtKB">
        <authorList>
            <consortium name="EnsemblMetazoa"/>
        </authorList>
    </citation>
    <scope>IDENTIFICATION</scope>
    <source>
        <strain evidence="11">Israel</strain>
    </source>
</reference>
<evidence type="ECO:0000256" key="6">
    <source>
        <dbReference type="ARBA" id="ARBA00022989"/>
    </source>
</evidence>
<comment type="similarity">
    <text evidence="10">Belongs to the insect chemoreceptor superfamily. Heteromeric odorant receptor channel (TC 1.A.69) family.</text>
</comment>
<keyword evidence="2" id="KW-1003">Cell membrane</keyword>
<feature type="transmembrane region" description="Helical" evidence="10">
    <location>
        <begin position="280"/>
        <end position="304"/>
    </location>
</feature>
<evidence type="ECO:0000313" key="11">
    <source>
        <dbReference type="EnsemblMetazoa" id="PPAI013225-PA"/>
    </source>
</evidence>
<dbReference type="EnsemblMetazoa" id="PPAI013225-RA">
    <property type="protein sequence ID" value="PPAI013225-PA"/>
    <property type="gene ID" value="PPAI013225"/>
</dbReference>
<evidence type="ECO:0000256" key="3">
    <source>
        <dbReference type="ARBA" id="ARBA00022606"/>
    </source>
</evidence>
<keyword evidence="7 10" id="KW-0472">Membrane</keyword>
<keyword evidence="12" id="KW-1185">Reference proteome</keyword>
<dbReference type="PANTHER" id="PTHR21137:SF35">
    <property type="entry name" value="ODORANT RECEPTOR 19A-RELATED"/>
    <property type="match status" value="1"/>
</dbReference>
<evidence type="ECO:0000256" key="1">
    <source>
        <dbReference type="ARBA" id="ARBA00004651"/>
    </source>
</evidence>
<evidence type="ECO:0000256" key="7">
    <source>
        <dbReference type="ARBA" id="ARBA00023136"/>
    </source>
</evidence>
<evidence type="ECO:0000256" key="5">
    <source>
        <dbReference type="ARBA" id="ARBA00022725"/>
    </source>
</evidence>
<evidence type="ECO:0000256" key="2">
    <source>
        <dbReference type="ARBA" id="ARBA00022475"/>
    </source>
</evidence>
<keyword evidence="9 10" id="KW-0807">Transducer</keyword>
<protein>
    <recommendedName>
        <fullName evidence="10">Odorant receptor</fullName>
    </recommendedName>
</protein>
<evidence type="ECO:0000256" key="4">
    <source>
        <dbReference type="ARBA" id="ARBA00022692"/>
    </source>
</evidence>
<evidence type="ECO:0000313" key="12">
    <source>
        <dbReference type="Proteomes" id="UP000092462"/>
    </source>
</evidence>
<evidence type="ECO:0000256" key="10">
    <source>
        <dbReference type="RuleBase" id="RU351113"/>
    </source>
</evidence>
<organism evidence="11 12">
    <name type="scientific">Phlebotomus papatasi</name>
    <name type="common">Sandfly</name>
    <dbReference type="NCBI Taxonomy" id="29031"/>
    <lineage>
        <taxon>Eukaryota</taxon>
        <taxon>Metazoa</taxon>
        <taxon>Ecdysozoa</taxon>
        <taxon>Arthropoda</taxon>
        <taxon>Hexapoda</taxon>
        <taxon>Insecta</taxon>
        <taxon>Pterygota</taxon>
        <taxon>Neoptera</taxon>
        <taxon>Endopterygota</taxon>
        <taxon>Diptera</taxon>
        <taxon>Nematocera</taxon>
        <taxon>Psychodoidea</taxon>
        <taxon>Psychodidae</taxon>
        <taxon>Phlebotomus</taxon>
        <taxon>Phlebotomus</taxon>
    </lineage>
</organism>
<accession>A0A3F2ZEG6</accession>
<keyword evidence="5 10" id="KW-0552">Olfaction</keyword>
<dbReference type="VEuPathDB" id="VectorBase:PPAPM1_003953"/>
<comment type="subcellular location">
    <subcellularLocation>
        <location evidence="1 10">Cell membrane</location>
        <topology evidence="1 10">Multi-pass membrane protein</topology>
    </subcellularLocation>
</comment>
<dbReference type="GO" id="GO:0005549">
    <property type="term" value="F:odorant binding"/>
    <property type="evidence" value="ECO:0007669"/>
    <property type="project" value="InterPro"/>
</dbReference>
<feature type="transmembrane region" description="Helical" evidence="10">
    <location>
        <begin position="132"/>
        <end position="153"/>
    </location>
</feature>
<feature type="transmembrane region" description="Helical" evidence="10">
    <location>
        <begin position="353"/>
        <end position="373"/>
    </location>
</feature>
<dbReference type="PANTHER" id="PTHR21137">
    <property type="entry name" value="ODORANT RECEPTOR"/>
    <property type="match status" value="1"/>
</dbReference>
<feature type="transmembrane region" description="Helical" evidence="10">
    <location>
        <begin position="38"/>
        <end position="56"/>
    </location>
</feature>
<evidence type="ECO:0000256" key="9">
    <source>
        <dbReference type="ARBA" id="ARBA00023224"/>
    </source>
</evidence>
<dbReference type="Pfam" id="PF02949">
    <property type="entry name" value="7tm_6"/>
    <property type="match status" value="1"/>
</dbReference>
<proteinExistence type="inferred from homology"/>
<keyword evidence="4 10" id="KW-0812">Transmembrane</keyword>
<dbReference type="Proteomes" id="UP000092462">
    <property type="component" value="Unassembled WGS sequence"/>
</dbReference>
<keyword evidence="6 10" id="KW-1133">Transmembrane helix</keyword>
<keyword evidence="3 10" id="KW-0716">Sensory transduction</keyword>
<dbReference type="GO" id="GO:0005886">
    <property type="term" value="C:plasma membrane"/>
    <property type="evidence" value="ECO:0007669"/>
    <property type="project" value="UniProtKB-SubCell"/>
</dbReference>
<dbReference type="GO" id="GO:0007165">
    <property type="term" value="P:signal transduction"/>
    <property type="evidence" value="ECO:0007669"/>
    <property type="project" value="UniProtKB-KW"/>
</dbReference>
<feature type="transmembrane region" description="Helical" evidence="10">
    <location>
        <begin position="251"/>
        <end position="274"/>
    </location>
</feature>
<sequence>MNGQVYFYEDYLALREVINKCRRILTLSFISHNMFQKYGKFVVIGFLSFVTLFNALSMSQSKENSLNICMNILVLSGFIQVLSKVYAIVTNEENLNNILEWIKDLHTILICDLVKHAAENHLGRFIRLVKNISLILVVLYFATNLSVSLYLIATDTRVFEFSLIVTDKVPYIIIHISQFLFVTMPSHLLTLSDLVLIHVSLYFLASLNILLDSIKNLKKLSANRKKDGSIRYLQIYHLEIIRNLQLFNRTLNYVLTAQFSTIFFWFIVMFYMIGIFKDMLFIYPVLTAVFFQLSTFCFFGELIFGKTESVSTQLYLTNWYEFSREEKMIVSMMMMMSHKSFTFKAAGMYDVNLMMLVQILKIAFSYCTILFSLT</sequence>
<dbReference type="VEuPathDB" id="VectorBase:PPAI013225"/>